<accession>A3XJQ2</accession>
<evidence type="ECO:0000313" key="1">
    <source>
        <dbReference type="EMBL" id="EAQ50223.1"/>
    </source>
</evidence>
<sequence>MDGASAGMHLSMDIMATIFILELHSLETDTTQDTTQVESLILIQDVQIAFTAAGQTPEVLQHDLRVDLM</sequence>
<organism evidence="1 2">
    <name type="scientific">Leeuwenhoekiella blandensis (strain CECT 7118 / CCUG 51940 / KCTC 22103 / MED217)</name>
    <name type="common">Flavobacterium sp. (strain MED217)</name>
    <dbReference type="NCBI Taxonomy" id="398720"/>
    <lineage>
        <taxon>Bacteria</taxon>
        <taxon>Pseudomonadati</taxon>
        <taxon>Bacteroidota</taxon>
        <taxon>Flavobacteriia</taxon>
        <taxon>Flavobacteriales</taxon>
        <taxon>Flavobacteriaceae</taxon>
        <taxon>Leeuwenhoekiella</taxon>
    </lineage>
</organism>
<name>A3XJQ2_LEEBM</name>
<comment type="caution">
    <text evidence="1">The sequence shown here is derived from an EMBL/GenBank/DDBJ whole genome shotgun (WGS) entry which is preliminary data.</text>
</comment>
<protein>
    <submittedName>
        <fullName evidence="1">Uncharacterized protein</fullName>
    </submittedName>
</protein>
<dbReference type="HOGENOM" id="CLU_2770783_0_0_10"/>
<proteinExistence type="predicted"/>
<reference evidence="1 2" key="1">
    <citation type="journal article" date="2007" name="Nature">
        <title>Light stimulates growth of proteorhodopsin-containing marine Flavobacteria.</title>
        <authorList>
            <person name="Gomez-Consarnau L."/>
            <person name="Gonzalez J.M."/>
            <person name="Coll-Llado M."/>
            <person name="Gourdon P."/>
            <person name="Pascher T."/>
            <person name="Neutze R."/>
            <person name="Pedros-Alio C."/>
            <person name="Pinhassi J."/>
        </authorList>
    </citation>
    <scope>NUCLEOTIDE SEQUENCE [LARGE SCALE GENOMIC DNA]</scope>
    <source>
        <strain evidence="1 2">MED217</strain>
    </source>
</reference>
<evidence type="ECO:0000313" key="2">
    <source>
        <dbReference type="Proteomes" id="UP000001601"/>
    </source>
</evidence>
<gene>
    <name evidence="1" type="ORF">MED217_04307</name>
</gene>
<dbReference type="AlphaFoldDB" id="A3XJQ2"/>
<dbReference type="Proteomes" id="UP000001601">
    <property type="component" value="Unassembled WGS sequence"/>
</dbReference>
<dbReference type="EMBL" id="AANC01000002">
    <property type="protein sequence ID" value="EAQ50223.1"/>
    <property type="molecule type" value="Genomic_DNA"/>
</dbReference>
<keyword evidence="2" id="KW-1185">Reference proteome</keyword>